<dbReference type="Pfam" id="PF00005">
    <property type="entry name" value="ABC_tran"/>
    <property type="match status" value="2"/>
</dbReference>
<dbReference type="SUPFAM" id="SSF52540">
    <property type="entry name" value="P-loop containing nucleoside triphosphate hydrolases"/>
    <property type="match status" value="2"/>
</dbReference>
<comment type="similarity">
    <text evidence="2">Belongs to the ABC transporter superfamily. ABCB family. Multidrug resistance exporter (TC 3.A.1.201) subfamily.</text>
</comment>
<dbReference type="Gene3D" id="1.20.1560.10">
    <property type="entry name" value="ABC transporter type 1, transmembrane domain"/>
    <property type="match status" value="1"/>
</dbReference>
<keyword evidence="4" id="KW-0547">Nucleotide-binding</keyword>
<dbReference type="InterPro" id="IPR003593">
    <property type="entry name" value="AAA+_ATPase"/>
</dbReference>
<feature type="transmembrane region" description="Helical" evidence="9">
    <location>
        <begin position="539"/>
        <end position="562"/>
    </location>
</feature>
<dbReference type="InterPro" id="IPR036640">
    <property type="entry name" value="ABC1_TM_sf"/>
</dbReference>
<reference evidence="13" key="1">
    <citation type="submission" date="2016-09" db="EMBL/GenBank/DDBJ databases">
        <authorList>
            <person name="Jeantristanb JTB J.-T."/>
            <person name="Ricardo R."/>
        </authorList>
    </citation>
    <scope>NUCLEOTIDE SEQUENCE [LARGE SCALE GENOMIC DNA]</scope>
</reference>
<organism evidence="12 13">
    <name type="scientific">Microbotryum intermedium</name>
    <dbReference type="NCBI Taxonomy" id="269621"/>
    <lineage>
        <taxon>Eukaryota</taxon>
        <taxon>Fungi</taxon>
        <taxon>Dikarya</taxon>
        <taxon>Basidiomycota</taxon>
        <taxon>Pucciniomycotina</taxon>
        <taxon>Microbotryomycetes</taxon>
        <taxon>Microbotryales</taxon>
        <taxon>Microbotryaceae</taxon>
        <taxon>Microbotryum</taxon>
    </lineage>
</organism>
<evidence type="ECO:0000256" key="1">
    <source>
        <dbReference type="ARBA" id="ARBA00004141"/>
    </source>
</evidence>
<evidence type="ECO:0000256" key="8">
    <source>
        <dbReference type="SAM" id="MobiDB-lite"/>
    </source>
</evidence>
<evidence type="ECO:0000313" key="12">
    <source>
        <dbReference type="EMBL" id="SCV74374.1"/>
    </source>
</evidence>
<dbReference type="GO" id="GO:0016887">
    <property type="term" value="F:ATP hydrolysis activity"/>
    <property type="evidence" value="ECO:0007669"/>
    <property type="project" value="InterPro"/>
</dbReference>
<comment type="subcellular location">
    <subcellularLocation>
        <location evidence="1">Membrane</location>
        <topology evidence="1">Multi-pass membrane protein</topology>
    </subcellularLocation>
</comment>
<feature type="transmembrane region" description="Helical" evidence="9">
    <location>
        <begin position="461"/>
        <end position="482"/>
    </location>
</feature>
<evidence type="ECO:0000256" key="9">
    <source>
        <dbReference type="SAM" id="Phobius"/>
    </source>
</evidence>
<feature type="transmembrane region" description="Helical" evidence="9">
    <location>
        <begin position="1262"/>
        <end position="1281"/>
    </location>
</feature>
<gene>
    <name evidence="12" type="ORF">BQ2448_6806</name>
</gene>
<dbReference type="PROSITE" id="PS50929">
    <property type="entry name" value="ABC_TM1F"/>
    <property type="match status" value="2"/>
</dbReference>
<dbReference type="EMBL" id="FMSP01000020">
    <property type="protein sequence ID" value="SCV74374.1"/>
    <property type="molecule type" value="Genomic_DNA"/>
</dbReference>
<dbReference type="GO" id="GO:0015421">
    <property type="term" value="F:ABC-type oligopeptide transporter activity"/>
    <property type="evidence" value="ECO:0007669"/>
    <property type="project" value="TreeGrafter"/>
</dbReference>
<feature type="region of interest" description="Disordered" evidence="8">
    <location>
        <begin position="895"/>
        <end position="928"/>
    </location>
</feature>
<dbReference type="SUPFAM" id="SSF90123">
    <property type="entry name" value="ABC transporter transmembrane region"/>
    <property type="match status" value="2"/>
</dbReference>
<dbReference type="STRING" id="269621.A0A238FR73"/>
<proteinExistence type="inferred from homology"/>
<dbReference type="CDD" id="cd18578">
    <property type="entry name" value="ABC_6TM_Pgp_ABCB1_D2_like"/>
    <property type="match status" value="1"/>
</dbReference>
<evidence type="ECO:0000256" key="7">
    <source>
        <dbReference type="ARBA" id="ARBA00023136"/>
    </source>
</evidence>
<feature type="compositionally biased region" description="Low complexity" evidence="8">
    <location>
        <begin position="212"/>
        <end position="230"/>
    </location>
</feature>
<feature type="compositionally biased region" description="Basic and acidic residues" evidence="8">
    <location>
        <begin position="199"/>
        <end position="208"/>
    </location>
</feature>
<evidence type="ECO:0000259" key="10">
    <source>
        <dbReference type="PROSITE" id="PS50893"/>
    </source>
</evidence>
<dbReference type="SMART" id="SM00382">
    <property type="entry name" value="AAA"/>
    <property type="match status" value="2"/>
</dbReference>
<feature type="transmembrane region" description="Helical" evidence="9">
    <location>
        <begin position="994"/>
        <end position="1020"/>
    </location>
</feature>
<keyword evidence="3 9" id="KW-0812">Transmembrane</keyword>
<dbReference type="CDD" id="cd03249">
    <property type="entry name" value="ABC_MTABC3_MDL1_MDL2"/>
    <property type="match status" value="2"/>
</dbReference>
<dbReference type="InterPro" id="IPR017871">
    <property type="entry name" value="ABC_transporter-like_CS"/>
</dbReference>
<evidence type="ECO:0000256" key="2">
    <source>
        <dbReference type="ARBA" id="ARBA00007577"/>
    </source>
</evidence>
<dbReference type="PANTHER" id="PTHR43394">
    <property type="entry name" value="ATP-DEPENDENT PERMEASE MDL1, MITOCHONDRIAL"/>
    <property type="match status" value="1"/>
</dbReference>
<feature type="region of interest" description="Disordered" evidence="8">
    <location>
        <begin position="1"/>
        <end position="175"/>
    </location>
</feature>
<feature type="transmembrane region" description="Helical" evidence="9">
    <location>
        <begin position="361"/>
        <end position="383"/>
    </location>
</feature>
<feature type="transmembrane region" description="Helical" evidence="9">
    <location>
        <begin position="1117"/>
        <end position="1140"/>
    </location>
</feature>
<keyword evidence="5" id="KW-0067">ATP-binding</keyword>
<dbReference type="PROSITE" id="PS50893">
    <property type="entry name" value="ABC_TRANSPORTER_2"/>
    <property type="match status" value="2"/>
</dbReference>
<evidence type="ECO:0000313" key="13">
    <source>
        <dbReference type="Proteomes" id="UP000198372"/>
    </source>
</evidence>
<feature type="transmembrane region" description="Helical" evidence="9">
    <location>
        <begin position="1228"/>
        <end position="1250"/>
    </location>
</feature>
<dbReference type="FunFam" id="3.40.50.300:FF:000251">
    <property type="entry name" value="ABC transporter B family member 19"/>
    <property type="match status" value="1"/>
</dbReference>
<dbReference type="GO" id="GO:0005524">
    <property type="term" value="F:ATP binding"/>
    <property type="evidence" value="ECO:0007669"/>
    <property type="project" value="UniProtKB-KW"/>
</dbReference>
<evidence type="ECO:0000259" key="11">
    <source>
        <dbReference type="PROSITE" id="PS50929"/>
    </source>
</evidence>
<feature type="transmembrane region" description="Helical" evidence="9">
    <location>
        <begin position="296"/>
        <end position="322"/>
    </location>
</feature>
<dbReference type="GO" id="GO:0090374">
    <property type="term" value="P:oligopeptide export from mitochondrion"/>
    <property type="evidence" value="ECO:0007669"/>
    <property type="project" value="TreeGrafter"/>
</dbReference>
<feature type="transmembrane region" description="Helical" evidence="9">
    <location>
        <begin position="1146"/>
        <end position="1167"/>
    </location>
</feature>
<keyword evidence="13" id="KW-1185">Reference proteome</keyword>
<feature type="compositionally biased region" description="Polar residues" evidence="8">
    <location>
        <begin position="109"/>
        <end position="122"/>
    </location>
</feature>
<name>A0A238FR73_9BASI</name>
<feature type="compositionally biased region" description="Polar residues" evidence="8">
    <location>
        <begin position="70"/>
        <end position="79"/>
    </location>
</feature>
<feature type="domain" description="ABC transmembrane type-1" evidence="11">
    <location>
        <begin position="299"/>
        <end position="601"/>
    </location>
</feature>
<feature type="region of interest" description="Disordered" evidence="8">
    <location>
        <begin position="195"/>
        <end position="252"/>
    </location>
</feature>
<sequence length="1571" mass="169997">MTSSSSANSGALSRADQDGVEVLSQQQSQHSNTGHESSTSLRAAEPRPSYAPSTQSEYSVAGGPAAPSFYTANSESGHSTMYADARDADMSSIARSESQASTIDDRTHTYATQSHESQQATPTMDGPASTVPPTVDQHGGYDSHTSTLRGRSATDKNYNTADLDSTGNPSNDAATHVPVTTALPVVESMNPSATVALQDGRDRRRPEIAKQSSSTGSGKTATGTSPSSPGKKTKANQDDSSGDGSHTPGEEVLEDPELAHLTDEQRRIVAEQVQLVKTPTVSFWGLFRYTTKFEMFLNFLGILGAIVAGAAQPLMTVVFGALTTSFTAFQLAKDQASTLPNGDAVLAQARSDLFREVNKDVLYLVYIGIGMLVATWIYTASFVHSGEAATRRIREGYLRACLRQNIAYFDKLGAGEVTTRIETDTHLIQEGISDKISITAMFLATFVTGFIVAFVRNWRLALVLSTIIPAIAFSGAVMNKYLSAYKTQQLEEVGHASTLAEEVISSVRNTHAFSTQHKLVSMYDVRNLTTMDLGIKSSLFNGVGLSVFFFIIYSSYALAFYYGTTLLLQGRANAGQIVNVFFSILIGAFSLAQIAPNLQAVGYARGAATAIFATIDRHPVIDSSSDEGLKPEKVDGIIELKDVDFIYPSRPAVQVLHKFSGVFPRGKTTALVGGSGSGKSTIVGLCERFYDPVGGSIKLDGIELKELNVRWLRNQIGLVSQEPTLFASTVAGNIEMGLIGSKYENESKEQKRERVIAAAKQANADGFITALPEGYDTLIGERGMLLSGGQKQRIAIARAIISDPQILLLDEATSALDTASEVVVQDALDRASAGRTTITIAHRLSTIKDADQIIVLTAGQILESAMSADGSSAHEILLRNPDGAYSRLVNAQKFREAEEEDGDSASDSASVDDREKPSAVGNLTREQVDEMARNEKPQFETLKRVGTGRSAASEALSQRNKEDLEIGRTKTKKHSFIYLIIRMLKLNSDRKMDYVLGLIAAIVSGCVYPIFGIVFGGVLGVFALDPQTQRAELRSGGDRFALYCFIIALVATVAIAVQNYYFGTSICASAERLSRKLRKNTFASILRQDIAFFDRDENSTGHLTATIADYAQKINGLFGLTAGVIIQSCFTLLAGAIVGLSYAWRLALVGIACMPITIAAGVVRLRVVVLKDVKNKKSHERSAQMACEAASAIRTVASLTREEDCCRIYSEYLEEPMRVSNRTAIWANLWYSISQSLTFLVIGLIFWYGSHQLVDGALSTRTFFVAMISIVFGSIQAGNVFNYVPDMSKARGAASDVVTLMDSRPDIDAEDPSGDKLTKCEGHIKFQDVHFRYPTRPHVRVLRGLDLEVKPGQFVAIVGPSGCGKSTLIQLVERFYDPLAGHVMVDGQDISRLNVNSYRDHVALVSQEPTLYAGTVKFNITLGATVPADQVSQEDVERACKDANIHDFVTSLPDGYATEVGGKGTQLSGGQKQRIAIARALIRNPKILLLDEATSALDSESEKVVQTALDQAAKGRSTIAVAHRLSTIQAADVIYVLKDGRVAEQGRHFELLAKKGIYFELVAQQDLEKHQ</sequence>
<dbReference type="Gene3D" id="3.40.50.300">
    <property type="entry name" value="P-loop containing nucleotide triphosphate hydrolases"/>
    <property type="match status" value="2"/>
</dbReference>
<dbReference type="InterPro" id="IPR003439">
    <property type="entry name" value="ABC_transporter-like_ATP-bd"/>
</dbReference>
<keyword evidence="6 9" id="KW-1133">Transmembrane helix</keyword>
<feature type="domain" description="ABC transmembrane type-1" evidence="11">
    <location>
        <begin position="995"/>
        <end position="1289"/>
    </location>
</feature>
<evidence type="ECO:0000256" key="6">
    <source>
        <dbReference type="ARBA" id="ARBA00022989"/>
    </source>
</evidence>
<dbReference type="Pfam" id="PF00664">
    <property type="entry name" value="ABC_membrane"/>
    <property type="match status" value="2"/>
</dbReference>
<feature type="compositionally biased region" description="Polar residues" evidence="8">
    <location>
        <begin position="143"/>
        <end position="173"/>
    </location>
</feature>
<dbReference type="GO" id="GO:0005743">
    <property type="term" value="C:mitochondrial inner membrane"/>
    <property type="evidence" value="ECO:0007669"/>
    <property type="project" value="TreeGrafter"/>
</dbReference>
<feature type="compositionally biased region" description="Low complexity" evidence="8">
    <location>
        <begin position="1"/>
        <end position="14"/>
    </location>
</feature>
<dbReference type="InterPro" id="IPR011527">
    <property type="entry name" value="ABC1_TM_dom"/>
</dbReference>
<dbReference type="FunFam" id="3.40.50.300:FF:000913">
    <property type="entry name" value="ABC multidrug transporter SitT"/>
    <property type="match status" value="1"/>
</dbReference>
<feature type="domain" description="ABC transporter" evidence="10">
    <location>
        <begin position="638"/>
        <end position="883"/>
    </location>
</feature>
<accession>A0A238FR73</accession>
<dbReference type="PANTHER" id="PTHR43394:SF27">
    <property type="entry name" value="ATP-DEPENDENT TRANSLOCASE ABCB1-LIKE"/>
    <property type="match status" value="1"/>
</dbReference>
<feature type="domain" description="ABC transporter" evidence="10">
    <location>
        <begin position="1324"/>
        <end position="1564"/>
    </location>
</feature>
<dbReference type="Proteomes" id="UP000198372">
    <property type="component" value="Unassembled WGS sequence"/>
</dbReference>
<dbReference type="FunFam" id="1.20.1560.10:FF:000102">
    <property type="entry name" value="ABC multidrug transporter Mdr1"/>
    <property type="match status" value="1"/>
</dbReference>
<protein>
    <submittedName>
        <fullName evidence="12">BQ2448_6806 protein</fullName>
    </submittedName>
</protein>
<evidence type="ECO:0000256" key="4">
    <source>
        <dbReference type="ARBA" id="ARBA00022741"/>
    </source>
</evidence>
<feature type="compositionally biased region" description="Polar residues" evidence="8">
    <location>
        <begin position="93"/>
        <end position="102"/>
    </location>
</feature>
<keyword evidence="7 9" id="KW-0472">Membrane</keyword>
<evidence type="ECO:0000256" key="5">
    <source>
        <dbReference type="ARBA" id="ARBA00022840"/>
    </source>
</evidence>
<feature type="transmembrane region" description="Helical" evidence="9">
    <location>
        <begin position="1040"/>
        <end position="1062"/>
    </location>
</feature>
<dbReference type="CDD" id="cd18577">
    <property type="entry name" value="ABC_6TM_Pgp_ABCB1_D1_like"/>
    <property type="match status" value="1"/>
</dbReference>
<dbReference type="PROSITE" id="PS00211">
    <property type="entry name" value="ABC_TRANSPORTER_1"/>
    <property type="match status" value="2"/>
</dbReference>
<dbReference type="OrthoDB" id="6500128at2759"/>
<feature type="compositionally biased region" description="Polar residues" evidence="8">
    <location>
        <begin position="23"/>
        <end position="41"/>
    </location>
</feature>
<dbReference type="InterPro" id="IPR039421">
    <property type="entry name" value="Type_1_exporter"/>
</dbReference>
<evidence type="ECO:0000256" key="3">
    <source>
        <dbReference type="ARBA" id="ARBA00022692"/>
    </source>
</evidence>
<dbReference type="InterPro" id="IPR027417">
    <property type="entry name" value="P-loop_NTPase"/>
</dbReference>
<feature type="transmembrane region" description="Helical" evidence="9">
    <location>
        <begin position="574"/>
        <end position="595"/>
    </location>
</feature>
<feature type="transmembrane region" description="Helical" evidence="9">
    <location>
        <begin position="436"/>
        <end position="455"/>
    </location>
</feature>